<evidence type="ECO:0000256" key="1">
    <source>
        <dbReference type="SAM" id="SignalP"/>
    </source>
</evidence>
<keyword evidence="3" id="KW-1185">Reference proteome</keyword>
<keyword evidence="1" id="KW-0732">Signal</keyword>
<sequence>MPRGCLLLSLVFASLLLLTLHPNASPTTLRNQDSLTTLNSTSNVIQSHCYSPDNPETPGIQPVDLKSCNDALAVLVRTPDFTTRFRFSRNPRAMAIKIPTGWQMGQDGKCRIIINCQNDRDTGVFRYADIAQKARRIIDNCVNHPDPFGHYPMLNWGGVDGILGADTFYVAVAKPITSLSGVEIVNLTVLASGESVDRGIESS</sequence>
<reference evidence="2" key="1">
    <citation type="submission" date="2021-03" db="EMBL/GenBank/DDBJ databases">
        <authorList>
            <person name="Tagirdzhanova G."/>
        </authorList>
    </citation>
    <scope>NUCLEOTIDE SEQUENCE</scope>
</reference>
<dbReference type="OrthoDB" id="5401426at2759"/>
<organism evidence="2 3">
    <name type="scientific">Imshaugia aleurites</name>
    <dbReference type="NCBI Taxonomy" id="172621"/>
    <lineage>
        <taxon>Eukaryota</taxon>
        <taxon>Fungi</taxon>
        <taxon>Dikarya</taxon>
        <taxon>Ascomycota</taxon>
        <taxon>Pezizomycotina</taxon>
        <taxon>Lecanoromycetes</taxon>
        <taxon>OSLEUM clade</taxon>
        <taxon>Lecanoromycetidae</taxon>
        <taxon>Lecanorales</taxon>
        <taxon>Lecanorineae</taxon>
        <taxon>Parmeliaceae</taxon>
        <taxon>Imshaugia</taxon>
    </lineage>
</organism>
<comment type="caution">
    <text evidence="2">The sequence shown here is derived from an EMBL/GenBank/DDBJ whole genome shotgun (WGS) entry which is preliminary data.</text>
</comment>
<proteinExistence type="predicted"/>
<gene>
    <name evidence="2" type="ORF">IMSHALPRED_010442</name>
</gene>
<feature type="chain" id="PRO_5034655290" evidence="1">
    <location>
        <begin position="27"/>
        <end position="203"/>
    </location>
</feature>
<evidence type="ECO:0000313" key="2">
    <source>
        <dbReference type="EMBL" id="CAF9936048.1"/>
    </source>
</evidence>
<dbReference type="AlphaFoldDB" id="A0A8H3G3T0"/>
<feature type="signal peptide" evidence="1">
    <location>
        <begin position="1"/>
        <end position="26"/>
    </location>
</feature>
<protein>
    <submittedName>
        <fullName evidence="2">Uncharacterized protein</fullName>
    </submittedName>
</protein>
<evidence type="ECO:0000313" key="3">
    <source>
        <dbReference type="Proteomes" id="UP000664534"/>
    </source>
</evidence>
<name>A0A8H3G3T0_9LECA</name>
<dbReference type="EMBL" id="CAJPDT010000088">
    <property type="protein sequence ID" value="CAF9936048.1"/>
    <property type="molecule type" value="Genomic_DNA"/>
</dbReference>
<dbReference type="Proteomes" id="UP000664534">
    <property type="component" value="Unassembled WGS sequence"/>
</dbReference>
<accession>A0A8H3G3T0</accession>